<name>A0A7G5XF89_9BACT</name>
<dbReference type="NCBIfam" id="NF038084">
    <property type="entry name" value="DHCW_cupin"/>
    <property type="match status" value="1"/>
</dbReference>
<sequence length="109" mass="12416">MKLSPFNFQTIDWATIPVEEHKGDSGMAHWQVVMMNDIRIRKVFYSPGYTADHWCKKGHVLYCVSGEMETTLEDGSVFSLTKDTMYIVGDDCEAHRSSTKTGCELFIVD</sequence>
<proteinExistence type="predicted"/>
<keyword evidence="2" id="KW-1185">Reference proteome</keyword>
<dbReference type="Gene3D" id="2.60.120.10">
    <property type="entry name" value="Jelly Rolls"/>
    <property type="match status" value="1"/>
</dbReference>
<dbReference type="InterPro" id="IPR014710">
    <property type="entry name" value="RmlC-like_jellyroll"/>
</dbReference>
<dbReference type="AlphaFoldDB" id="A0A7G5XF89"/>
<evidence type="ECO:0000313" key="2">
    <source>
        <dbReference type="Proteomes" id="UP000515344"/>
    </source>
</evidence>
<dbReference type="KEGG" id="lacs:H4075_19040"/>
<dbReference type="InterPro" id="IPR047713">
    <property type="entry name" value="DHCW_cupin"/>
</dbReference>
<dbReference type="SUPFAM" id="SSF51182">
    <property type="entry name" value="RmlC-like cupins"/>
    <property type="match status" value="1"/>
</dbReference>
<dbReference type="Proteomes" id="UP000515344">
    <property type="component" value="Chromosome"/>
</dbReference>
<organism evidence="1 2">
    <name type="scientific">Lacibacter sediminis</name>
    <dbReference type="NCBI Taxonomy" id="2760713"/>
    <lineage>
        <taxon>Bacteria</taxon>
        <taxon>Pseudomonadati</taxon>
        <taxon>Bacteroidota</taxon>
        <taxon>Chitinophagia</taxon>
        <taxon>Chitinophagales</taxon>
        <taxon>Chitinophagaceae</taxon>
        <taxon>Lacibacter</taxon>
    </lineage>
</organism>
<evidence type="ECO:0000313" key="1">
    <source>
        <dbReference type="EMBL" id="QNA44142.1"/>
    </source>
</evidence>
<dbReference type="RefSeq" id="WP_182802404.1">
    <property type="nucleotide sequence ID" value="NZ_CP060007.1"/>
</dbReference>
<accession>A0A7G5XF89</accession>
<gene>
    <name evidence="1" type="ORF">H4075_19040</name>
</gene>
<dbReference type="InterPro" id="IPR011051">
    <property type="entry name" value="RmlC_Cupin_sf"/>
</dbReference>
<protein>
    <submittedName>
        <fullName evidence="1">DHCW motif cupin fold protein</fullName>
    </submittedName>
</protein>
<dbReference type="EMBL" id="CP060007">
    <property type="protein sequence ID" value="QNA44142.1"/>
    <property type="molecule type" value="Genomic_DNA"/>
</dbReference>
<reference evidence="2" key="1">
    <citation type="submission" date="2020-08" db="EMBL/GenBank/DDBJ databases">
        <title>Lacibacter sp. S13-6-6 genome sequencing.</title>
        <authorList>
            <person name="Jin L."/>
        </authorList>
    </citation>
    <scope>NUCLEOTIDE SEQUENCE [LARGE SCALE GENOMIC DNA]</scope>
    <source>
        <strain evidence="2">S13-6-6</strain>
    </source>
</reference>